<dbReference type="Proteomes" id="UP000001219">
    <property type="component" value="Chromosome"/>
</dbReference>
<proteinExistence type="inferred from homology"/>
<dbReference type="GO" id="GO:0008483">
    <property type="term" value="F:transaminase activity"/>
    <property type="evidence" value="ECO:0007669"/>
    <property type="project" value="UniProtKB-KW"/>
</dbReference>
<evidence type="ECO:0000256" key="2">
    <source>
        <dbReference type="ARBA" id="ARBA00012224"/>
    </source>
</evidence>
<dbReference type="Gene3D" id="3.40.640.10">
    <property type="entry name" value="Type I PLP-dependent aspartate aminotransferase-like (Major domain)"/>
    <property type="match status" value="1"/>
</dbReference>
<feature type="domain" description="Aminotransferase class I/classII large" evidence="6">
    <location>
        <begin position="66"/>
        <end position="378"/>
    </location>
</feature>
<evidence type="ECO:0000256" key="3">
    <source>
        <dbReference type="ARBA" id="ARBA00022898"/>
    </source>
</evidence>
<dbReference type="AlphaFoldDB" id="D0L8F8"/>
<evidence type="ECO:0000256" key="4">
    <source>
        <dbReference type="ARBA" id="ARBA00023239"/>
    </source>
</evidence>
<dbReference type="GO" id="GO:0030170">
    <property type="term" value="F:pyridoxal phosphate binding"/>
    <property type="evidence" value="ECO:0007669"/>
    <property type="project" value="InterPro"/>
</dbReference>
<dbReference type="PANTHER" id="PTHR43525:SF2">
    <property type="entry name" value="CYSTATHIONINE BETA-LYASE-RELATED"/>
    <property type="match status" value="1"/>
</dbReference>
<dbReference type="PANTHER" id="PTHR43525">
    <property type="entry name" value="PROTEIN MALY"/>
    <property type="match status" value="1"/>
</dbReference>
<dbReference type="InterPro" id="IPR015424">
    <property type="entry name" value="PyrdxlP-dep_Trfase"/>
</dbReference>
<organism evidence="7 8">
    <name type="scientific">Gordonia bronchialis (strain ATCC 25592 / DSM 43247 / BCRC 13721 / JCM 3198 / KCTC 3076 / NBRC 16047 / NCTC 10667)</name>
    <name type="common">Rhodococcus bronchialis</name>
    <dbReference type="NCBI Taxonomy" id="526226"/>
    <lineage>
        <taxon>Bacteria</taxon>
        <taxon>Bacillati</taxon>
        <taxon>Actinomycetota</taxon>
        <taxon>Actinomycetes</taxon>
        <taxon>Mycobacteriales</taxon>
        <taxon>Gordoniaceae</taxon>
        <taxon>Gordonia</taxon>
    </lineage>
</organism>
<evidence type="ECO:0000256" key="5">
    <source>
        <dbReference type="ARBA" id="ARBA00037974"/>
    </source>
</evidence>
<evidence type="ECO:0000259" key="6">
    <source>
        <dbReference type="Pfam" id="PF00155"/>
    </source>
</evidence>
<dbReference type="CDD" id="cd00609">
    <property type="entry name" value="AAT_like"/>
    <property type="match status" value="1"/>
</dbReference>
<dbReference type="KEGG" id="gbr:Gbro_4791"/>
<name>D0L8F8_GORB4</name>
<protein>
    <recommendedName>
        <fullName evidence="2">cysteine-S-conjugate beta-lyase</fullName>
        <ecNumber evidence="2">4.4.1.13</ecNumber>
    </recommendedName>
</protein>
<evidence type="ECO:0000313" key="8">
    <source>
        <dbReference type="Proteomes" id="UP000001219"/>
    </source>
</evidence>
<keyword evidence="8" id="KW-1185">Reference proteome</keyword>
<dbReference type="InterPro" id="IPR051798">
    <property type="entry name" value="Class-II_PLP-Dep_Aminotrans"/>
</dbReference>
<dbReference type="GO" id="GO:0047804">
    <property type="term" value="F:cysteine-S-conjugate beta-lyase activity"/>
    <property type="evidence" value="ECO:0007669"/>
    <property type="project" value="UniProtKB-EC"/>
</dbReference>
<dbReference type="EMBL" id="CP001802">
    <property type="protein sequence ID" value="ACY23906.1"/>
    <property type="molecule type" value="Genomic_DNA"/>
</dbReference>
<keyword evidence="7" id="KW-0032">Aminotransferase</keyword>
<dbReference type="EC" id="4.4.1.13" evidence="2"/>
<accession>D0L8F8</accession>
<comment type="cofactor">
    <cofactor evidence="1">
        <name>pyridoxal 5'-phosphate</name>
        <dbReference type="ChEBI" id="CHEBI:597326"/>
    </cofactor>
</comment>
<dbReference type="RefSeq" id="WP_012836377.1">
    <property type="nucleotide sequence ID" value="NC_013441.1"/>
</dbReference>
<keyword evidence="7" id="KW-0808">Transferase</keyword>
<evidence type="ECO:0000313" key="7">
    <source>
        <dbReference type="EMBL" id="ACY23906.1"/>
    </source>
</evidence>
<evidence type="ECO:0000256" key="1">
    <source>
        <dbReference type="ARBA" id="ARBA00001933"/>
    </source>
</evidence>
<comment type="similarity">
    <text evidence="5">Belongs to the class-II pyridoxal-phosphate-dependent aminotransferase family. MalY/PatB cystathionine beta-lyase subfamily.</text>
</comment>
<sequence length="383" mass="40461">MSLRPAIPDLETLRQRTSVKWTAYPDDVLPMFIAEMDFPLAPVVADAIIARVQESDLGYAGDSGSAAAAFAGFAQRRWGWQVAPDDVSLTTDVSVVLVEALRVAIAPGDGVIVMPPIYPPFFEIVPEAGGRVVEVPLTHDDAGWRLDLAGIEAALGAGATAILLCHPHNPLGLVHADAELAALAELAAAHGATVISDEIHAPLVYPGVGFTPFLDVSDTARQVGIAAQSASKAFNIAGAKCAMSVVASEPMRALIARQPEEVRYRTSILGRAATEAAFTDGDDWLDDTLARIVANRDLLDRLVAERLPGVLVHRPSASYLAWLDFRATGLGDNPAGPILDRGRVALHRGPDFGAAGNGFARLNFGCSPEMLTEAIDRIADVIG</sequence>
<dbReference type="HOGENOM" id="CLU_017584_15_2_11"/>
<dbReference type="eggNOG" id="COG1168">
    <property type="taxonomic scope" value="Bacteria"/>
</dbReference>
<dbReference type="OrthoDB" id="3224382at2"/>
<dbReference type="Pfam" id="PF00155">
    <property type="entry name" value="Aminotran_1_2"/>
    <property type="match status" value="1"/>
</dbReference>
<gene>
    <name evidence="7" type="ordered locus">Gbro_4791</name>
</gene>
<keyword evidence="3" id="KW-0663">Pyridoxal phosphate</keyword>
<keyword evidence="4" id="KW-0456">Lyase</keyword>
<dbReference type="InterPro" id="IPR015421">
    <property type="entry name" value="PyrdxlP-dep_Trfase_major"/>
</dbReference>
<reference evidence="8" key="1">
    <citation type="submission" date="2009-10" db="EMBL/GenBank/DDBJ databases">
        <title>The complete chromosome of Gordonia bronchialis DSM 43247.</title>
        <authorList>
            <consortium name="US DOE Joint Genome Institute (JGI-PGF)"/>
            <person name="Lucas S."/>
            <person name="Copeland A."/>
            <person name="Lapidus A."/>
            <person name="Glavina del Rio T."/>
            <person name="Dalin E."/>
            <person name="Tice H."/>
            <person name="Bruce D."/>
            <person name="Goodwin L."/>
            <person name="Pitluck S."/>
            <person name="Kyrpides N."/>
            <person name="Mavromatis K."/>
            <person name="Ivanova N."/>
            <person name="Ovchinnikova G."/>
            <person name="Saunders E."/>
            <person name="Brettin T."/>
            <person name="Detter J.C."/>
            <person name="Han C."/>
            <person name="Larimer F."/>
            <person name="Land M."/>
            <person name="Hauser L."/>
            <person name="Markowitz V."/>
            <person name="Cheng J.-F."/>
            <person name="Hugenholtz P."/>
            <person name="Woyke T."/>
            <person name="Wu D."/>
            <person name="Jando M."/>
            <person name="Schneider S."/>
            <person name="Goeker M."/>
            <person name="Klenk H.-P."/>
            <person name="Eisen J.A."/>
        </authorList>
    </citation>
    <scope>NUCLEOTIDE SEQUENCE [LARGE SCALE GENOMIC DNA]</scope>
    <source>
        <strain evidence="8">ATCC 25592 / DSM 43247 / BCRC 13721 / JCM 3198 / KCTC 3076 / NBRC 16047 / NCTC 10667</strain>
    </source>
</reference>
<dbReference type="STRING" id="526226.Gbro_4791"/>
<dbReference type="InterPro" id="IPR015422">
    <property type="entry name" value="PyrdxlP-dep_Trfase_small"/>
</dbReference>
<dbReference type="Gene3D" id="3.90.1150.10">
    <property type="entry name" value="Aspartate Aminotransferase, domain 1"/>
    <property type="match status" value="1"/>
</dbReference>
<dbReference type="InterPro" id="IPR004839">
    <property type="entry name" value="Aminotransferase_I/II_large"/>
</dbReference>
<reference evidence="7 8" key="2">
    <citation type="journal article" date="2010" name="Stand. Genomic Sci.">
        <title>Complete genome sequence of Gordonia bronchialis type strain (3410).</title>
        <authorList>
            <person name="Ivanova N."/>
            <person name="Sikorski J."/>
            <person name="Jando M."/>
            <person name="Lapidus A."/>
            <person name="Nolan M."/>
            <person name="Lucas S."/>
            <person name="Del Rio T.G."/>
            <person name="Tice H."/>
            <person name="Copeland A."/>
            <person name="Cheng J.F."/>
            <person name="Chen F."/>
            <person name="Bruce D."/>
            <person name="Goodwin L."/>
            <person name="Pitluck S."/>
            <person name="Mavromatis K."/>
            <person name="Ovchinnikova G."/>
            <person name="Pati A."/>
            <person name="Chen A."/>
            <person name="Palaniappan K."/>
            <person name="Land M."/>
            <person name="Hauser L."/>
            <person name="Chang Y.J."/>
            <person name="Jeffries C.D."/>
            <person name="Chain P."/>
            <person name="Saunders E."/>
            <person name="Han C."/>
            <person name="Detter J.C."/>
            <person name="Brettin T."/>
            <person name="Rohde M."/>
            <person name="Goker M."/>
            <person name="Bristow J."/>
            <person name="Eisen J.A."/>
            <person name="Markowitz V."/>
            <person name="Hugenholtz P."/>
            <person name="Klenk H.P."/>
            <person name="Kyrpides N.C."/>
        </authorList>
    </citation>
    <scope>NUCLEOTIDE SEQUENCE [LARGE SCALE GENOMIC DNA]</scope>
    <source>
        <strain evidence="8">ATCC 25592 / DSM 43247 / BCRC 13721 / JCM 3198 / KCTC 3076 / NBRC 16047 / NCTC 10667</strain>
    </source>
</reference>
<dbReference type="SUPFAM" id="SSF53383">
    <property type="entry name" value="PLP-dependent transferases"/>
    <property type="match status" value="1"/>
</dbReference>